<evidence type="ECO:0000256" key="6">
    <source>
        <dbReference type="ARBA" id="ARBA00022989"/>
    </source>
</evidence>
<evidence type="ECO:0000256" key="7">
    <source>
        <dbReference type="ARBA" id="ARBA00023136"/>
    </source>
</evidence>
<evidence type="ECO:0000256" key="8">
    <source>
        <dbReference type="ARBA" id="ARBA00038436"/>
    </source>
</evidence>
<dbReference type="RefSeq" id="WP_051965783.1">
    <property type="nucleotide sequence ID" value="NZ_CP045798.1"/>
</dbReference>
<dbReference type="Pfam" id="PF04290">
    <property type="entry name" value="DctQ"/>
    <property type="match status" value="1"/>
</dbReference>
<feature type="transmembrane region" description="Helical" evidence="9">
    <location>
        <begin position="127"/>
        <end position="146"/>
    </location>
</feature>
<gene>
    <name evidence="11" type="ORF">BR63_08470</name>
</gene>
<keyword evidence="3" id="KW-1003">Cell membrane</keyword>
<proteinExistence type="inferred from homology"/>
<dbReference type="EMBL" id="CP045798">
    <property type="protein sequence ID" value="QNB46345.1"/>
    <property type="molecule type" value="Genomic_DNA"/>
</dbReference>
<dbReference type="PANTHER" id="PTHR35011">
    <property type="entry name" value="2,3-DIKETO-L-GULONATE TRAP TRANSPORTER SMALL PERMEASE PROTEIN YIAM"/>
    <property type="match status" value="1"/>
</dbReference>
<dbReference type="GO" id="GO:0022857">
    <property type="term" value="F:transmembrane transporter activity"/>
    <property type="evidence" value="ECO:0007669"/>
    <property type="project" value="TreeGrafter"/>
</dbReference>
<evidence type="ECO:0000256" key="5">
    <source>
        <dbReference type="ARBA" id="ARBA00022692"/>
    </source>
</evidence>
<keyword evidence="5 9" id="KW-0812">Transmembrane</keyword>
<sequence length="167" mass="18766">MDLRKGLVAKLEEKIIGILMAIALVVGFMQVAARFVFKSSLPWSEELLRFVFEWVTFLAASIAVREKAHVSVSVVVEKLPKPIRRGVGVMGILLSIGFCLAITYYGLQLVKVQFETNQISTAMELPMWIPYLGLVVGSLMMAIRFIQNLFSVIIRNRQNSAMEIKNC</sequence>
<keyword evidence="12" id="KW-1185">Reference proteome</keyword>
<dbReference type="Proteomes" id="UP000515847">
    <property type="component" value="Chromosome"/>
</dbReference>
<organism evidence="11 12">
    <name type="scientific">Thermanaerosceptrum fracticalcis</name>
    <dbReference type="NCBI Taxonomy" id="1712410"/>
    <lineage>
        <taxon>Bacteria</taxon>
        <taxon>Bacillati</taxon>
        <taxon>Bacillota</taxon>
        <taxon>Clostridia</taxon>
        <taxon>Eubacteriales</taxon>
        <taxon>Peptococcaceae</taxon>
        <taxon>Thermanaerosceptrum</taxon>
    </lineage>
</organism>
<evidence type="ECO:0000256" key="4">
    <source>
        <dbReference type="ARBA" id="ARBA00022519"/>
    </source>
</evidence>
<dbReference type="GO" id="GO:0005886">
    <property type="term" value="C:plasma membrane"/>
    <property type="evidence" value="ECO:0007669"/>
    <property type="project" value="UniProtKB-SubCell"/>
</dbReference>
<name>A0A7G6E2P1_THEFR</name>
<accession>A0A7G6E2P1</accession>
<dbReference type="OrthoDB" id="9814265at2"/>
<evidence type="ECO:0000256" key="1">
    <source>
        <dbReference type="ARBA" id="ARBA00004429"/>
    </source>
</evidence>
<evidence type="ECO:0000256" key="3">
    <source>
        <dbReference type="ARBA" id="ARBA00022475"/>
    </source>
</evidence>
<reference evidence="11 12" key="1">
    <citation type="journal article" date="2019" name="Front. Microbiol.">
        <title>Thermoanaerosceptrum fracticalcis gen. nov. sp. nov., a Novel Fumarate-Fermenting Microorganism From a Deep Fractured Carbonate Aquifer of the US Great Basin.</title>
        <authorList>
            <person name="Hamilton-Brehm S.D."/>
            <person name="Stewart L.E."/>
            <person name="Zavarin M."/>
            <person name="Caldwell M."/>
            <person name="Lawson P.A."/>
            <person name="Onstott T.C."/>
            <person name="Grzymski J."/>
            <person name="Neveux I."/>
            <person name="Lollar B.S."/>
            <person name="Russell C.E."/>
            <person name="Moser D.P."/>
        </authorList>
    </citation>
    <scope>NUCLEOTIDE SEQUENCE [LARGE SCALE GENOMIC DNA]</scope>
    <source>
        <strain evidence="11 12">DRI-13</strain>
    </source>
</reference>
<feature type="transmembrane region" description="Helical" evidence="9">
    <location>
        <begin position="15"/>
        <end position="35"/>
    </location>
</feature>
<dbReference type="InterPro" id="IPR055348">
    <property type="entry name" value="DctQ"/>
</dbReference>
<protein>
    <submittedName>
        <fullName evidence="11">TRAP transporter small permease subunit</fullName>
    </submittedName>
</protein>
<feature type="domain" description="Tripartite ATP-independent periplasmic transporters DctQ component" evidence="10">
    <location>
        <begin position="25"/>
        <end position="152"/>
    </location>
</feature>
<evidence type="ECO:0000313" key="11">
    <source>
        <dbReference type="EMBL" id="QNB46345.1"/>
    </source>
</evidence>
<evidence type="ECO:0000259" key="10">
    <source>
        <dbReference type="Pfam" id="PF04290"/>
    </source>
</evidence>
<keyword evidence="2" id="KW-0813">Transport</keyword>
<comment type="similarity">
    <text evidence="8">Belongs to the TRAP transporter small permease family.</text>
</comment>
<evidence type="ECO:0000313" key="12">
    <source>
        <dbReference type="Proteomes" id="UP000515847"/>
    </source>
</evidence>
<comment type="subcellular location">
    <subcellularLocation>
        <location evidence="1">Cell inner membrane</location>
        <topology evidence="1">Multi-pass membrane protein</topology>
    </subcellularLocation>
</comment>
<keyword evidence="7 9" id="KW-0472">Membrane</keyword>
<dbReference type="PANTHER" id="PTHR35011:SF2">
    <property type="entry name" value="2,3-DIKETO-L-GULONATE TRAP TRANSPORTER SMALL PERMEASE PROTEIN YIAM"/>
    <property type="match status" value="1"/>
</dbReference>
<feature type="transmembrane region" description="Helical" evidence="9">
    <location>
        <begin position="86"/>
        <end position="107"/>
    </location>
</feature>
<keyword evidence="6 9" id="KW-1133">Transmembrane helix</keyword>
<keyword evidence="4" id="KW-0997">Cell inner membrane</keyword>
<dbReference type="KEGG" id="tfr:BR63_08470"/>
<evidence type="ECO:0000256" key="9">
    <source>
        <dbReference type="SAM" id="Phobius"/>
    </source>
</evidence>
<dbReference type="AlphaFoldDB" id="A0A7G6E2P1"/>
<evidence type="ECO:0000256" key="2">
    <source>
        <dbReference type="ARBA" id="ARBA00022448"/>
    </source>
</evidence>
<dbReference type="InterPro" id="IPR007387">
    <property type="entry name" value="TRAP_DctQ"/>
</dbReference>
<dbReference type="GO" id="GO:0015740">
    <property type="term" value="P:C4-dicarboxylate transport"/>
    <property type="evidence" value="ECO:0007669"/>
    <property type="project" value="TreeGrafter"/>
</dbReference>